<evidence type="ECO:0000313" key="4">
    <source>
        <dbReference type="Proteomes" id="UP000215914"/>
    </source>
</evidence>
<reference evidence="2" key="3">
    <citation type="submission" date="2020-06" db="EMBL/GenBank/DDBJ databases">
        <title>Helianthus annuus Genome sequencing and assembly Release 2.</title>
        <authorList>
            <person name="Gouzy J."/>
            <person name="Langlade N."/>
            <person name="Munos S."/>
        </authorList>
    </citation>
    <scope>NUCLEOTIDE SEQUENCE</scope>
    <source>
        <tissue evidence="2">Leaves</tissue>
    </source>
</reference>
<keyword evidence="1" id="KW-0812">Transmembrane</keyword>
<dbReference type="EMBL" id="MNCJ02000327">
    <property type="protein sequence ID" value="KAF5777304.1"/>
    <property type="molecule type" value="Genomic_DNA"/>
</dbReference>
<keyword evidence="1" id="KW-0472">Membrane</keyword>
<evidence type="ECO:0000256" key="1">
    <source>
        <dbReference type="SAM" id="Phobius"/>
    </source>
</evidence>
<dbReference type="EMBL" id="CM007894">
    <property type="protein sequence ID" value="OTG25854.1"/>
    <property type="molecule type" value="Genomic_DNA"/>
</dbReference>
<accession>A0A251URX2</accession>
<dbReference type="InParanoid" id="A0A251URX2"/>
<sequence>MIFSAGAFVSALVVGFVAIYVAPFAVAPTSFVRDVLFYLTAALFLFCVYLSGFGGGGGDRNVSVEIESGSGGNMGEFEKRKAVSRIQHAFNKVCFEY</sequence>
<gene>
    <name evidence="3" type="ORF">HannXRQ_Chr05g0152171</name>
    <name evidence="2" type="ORF">HanXRQr2_Chr12g0534101</name>
</gene>
<keyword evidence="1" id="KW-1133">Transmembrane helix</keyword>
<reference evidence="3" key="2">
    <citation type="submission" date="2017-02" db="EMBL/GenBank/DDBJ databases">
        <title>Sunflower complete genome.</title>
        <authorList>
            <person name="Langlade N."/>
            <person name="Munos S."/>
        </authorList>
    </citation>
    <scope>NUCLEOTIDE SEQUENCE [LARGE SCALE GENOMIC DNA]</scope>
    <source>
        <tissue evidence="3">Leaves</tissue>
    </source>
</reference>
<evidence type="ECO:0000313" key="2">
    <source>
        <dbReference type="EMBL" id="KAF5777304.1"/>
    </source>
</evidence>
<dbReference type="Proteomes" id="UP000215914">
    <property type="component" value="Chromosome 5"/>
</dbReference>
<dbReference type="Gramene" id="mRNA:HanXRQr2_Chr12g0534101">
    <property type="protein sequence ID" value="mRNA:HanXRQr2_Chr12g0534101"/>
    <property type="gene ID" value="HanXRQr2_Chr12g0534101"/>
</dbReference>
<evidence type="ECO:0000313" key="3">
    <source>
        <dbReference type="EMBL" id="OTG25854.1"/>
    </source>
</evidence>
<keyword evidence="4" id="KW-1185">Reference proteome</keyword>
<organism evidence="3 4">
    <name type="scientific">Helianthus annuus</name>
    <name type="common">Common sunflower</name>
    <dbReference type="NCBI Taxonomy" id="4232"/>
    <lineage>
        <taxon>Eukaryota</taxon>
        <taxon>Viridiplantae</taxon>
        <taxon>Streptophyta</taxon>
        <taxon>Embryophyta</taxon>
        <taxon>Tracheophyta</taxon>
        <taxon>Spermatophyta</taxon>
        <taxon>Magnoliopsida</taxon>
        <taxon>eudicotyledons</taxon>
        <taxon>Gunneridae</taxon>
        <taxon>Pentapetalae</taxon>
        <taxon>asterids</taxon>
        <taxon>campanulids</taxon>
        <taxon>Asterales</taxon>
        <taxon>Asteraceae</taxon>
        <taxon>Asteroideae</taxon>
        <taxon>Heliantheae alliance</taxon>
        <taxon>Heliantheae</taxon>
        <taxon>Helianthus</taxon>
    </lineage>
</organism>
<feature type="transmembrane region" description="Helical" evidence="1">
    <location>
        <begin position="7"/>
        <end position="29"/>
    </location>
</feature>
<name>A0A251URX2_HELAN</name>
<proteinExistence type="predicted"/>
<reference evidence="2 4" key="1">
    <citation type="journal article" date="2017" name="Nature">
        <title>The sunflower genome provides insights into oil metabolism, flowering and Asterid evolution.</title>
        <authorList>
            <person name="Badouin H."/>
            <person name="Gouzy J."/>
            <person name="Grassa C.J."/>
            <person name="Murat F."/>
            <person name="Staton S.E."/>
            <person name="Cottret L."/>
            <person name="Lelandais-Briere C."/>
            <person name="Owens G.L."/>
            <person name="Carrere S."/>
            <person name="Mayjonade B."/>
            <person name="Legrand L."/>
            <person name="Gill N."/>
            <person name="Kane N.C."/>
            <person name="Bowers J.E."/>
            <person name="Hubner S."/>
            <person name="Bellec A."/>
            <person name="Berard A."/>
            <person name="Berges H."/>
            <person name="Blanchet N."/>
            <person name="Boniface M.C."/>
            <person name="Brunel D."/>
            <person name="Catrice O."/>
            <person name="Chaidir N."/>
            <person name="Claudel C."/>
            <person name="Donnadieu C."/>
            <person name="Faraut T."/>
            <person name="Fievet G."/>
            <person name="Helmstetter N."/>
            <person name="King M."/>
            <person name="Knapp S.J."/>
            <person name="Lai Z."/>
            <person name="Le Paslier M.C."/>
            <person name="Lippi Y."/>
            <person name="Lorenzon L."/>
            <person name="Mandel J.R."/>
            <person name="Marage G."/>
            <person name="Marchand G."/>
            <person name="Marquand E."/>
            <person name="Bret-Mestries E."/>
            <person name="Morien E."/>
            <person name="Nambeesan S."/>
            <person name="Nguyen T."/>
            <person name="Pegot-Espagnet P."/>
            <person name="Pouilly N."/>
            <person name="Raftis F."/>
            <person name="Sallet E."/>
            <person name="Schiex T."/>
            <person name="Thomas J."/>
            <person name="Vandecasteele C."/>
            <person name="Vares D."/>
            <person name="Vear F."/>
            <person name="Vautrin S."/>
            <person name="Crespi M."/>
            <person name="Mangin B."/>
            <person name="Burke J.M."/>
            <person name="Salse J."/>
            <person name="Munos S."/>
            <person name="Vincourt P."/>
            <person name="Rieseberg L.H."/>
            <person name="Langlade N.B."/>
        </authorList>
    </citation>
    <scope>NUCLEOTIDE SEQUENCE [LARGE SCALE GENOMIC DNA]</scope>
    <source>
        <strain evidence="4">cv. SF193</strain>
        <tissue evidence="2">Leaves</tissue>
    </source>
</reference>
<dbReference type="AlphaFoldDB" id="A0A251URX2"/>
<dbReference type="STRING" id="4232.A0A251URX2"/>
<feature type="transmembrane region" description="Helical" evidence="1">
    <location>
        <begin position="35"/>
        <end position="53"/>
    </location>
</feature>
<protein>
    <submittedName>
        <fullName evidence="3">Uncharacterized protein</fullName>
    </submittedName>
</protein>